<dbReference type="OrthoDB" id="256225at2"/>
<dbReference type="InterPro" id="IPR011047">
    <property type="entry name" value="Quinoprotein_ADH-like_sf"/>
</dbReference>
<dbReference type="SUPFAM" id="SSF50998">
    <property type="entry name" value="Quinoprotein alcohol dehydrogenase-like"/>
    <property type="match status" value="1"/>
</dbReference>
<proteinExistence type="predicted"/>
<dbReference type="InterPro" id="IPR015943">
    <property type="entry name" value="WD40/YVTN_repeat-like_dom_sf"/>
</dbReference>
<keyword evidence="1" id="KW-0732">Signal</keyword>
<feature type="domain" description="Pyrrolo-quinoline quinone repeat" evidence="2">
    <location>
        <begin position="71"/>
        <end position="238"/>
    </location>
</feature>
<keyword evidence="4" id="KW-1185">Reference proteome</keyword>
<dbReference type="Pfam" id="PF13360">
    <property type="entry name" value="PQQ_2"/>
    <property type="match status" value="3"/>
</dbReference>
<dbReference type="PANTHER" id="PTHR34512">
    <property type="entry name" value="CELL SURFACE PROTEIN"/>
    <property type="match status" value="1"/>
</dbReference>
<dbReference type="Gene3D" id="2.130.10.10">
    <property type="entry name" value="YVTN repeat-like/Quinoprotein amine dehydrogenase"/>
    <property type="match status" value="3"/>
</dbReference>
<dbReference type="PANTHER" id="PTHR34512:SF30">
    <property type="entry name" value="OUTER MEMBRANE PROTEIN ASSEMBLY FACTOR BAMB"/>
    <property type="match status" value="1"/>
</dbReference>
<sequence>MLIARAAAALLTAVLLLVTPSADAPGSGPVPVQWRATWSAPADAEADAEYRDYKIPLYGASAQALAMAAGESTVRIHDARTGALIRTFTTSGATVDGVWVAAGTVVVLTTSQKGAGQLLRAYDVPTGAALWQHAVTFAGERDESGADSYNGPRIMVTERGVVLAERRSEPLTLLSLDLRSGSTLASTVYERHCDLVAGAGSRSVLLLDHCAGNRVRLASVDPATLRLAWTRTLPSPPHSFTFPDPEEADDWPRLDLTVSGDGYVEVTVGDYAAFHAPDGRRLSTLEESLTSAGPVRGGRWIEPMYVGGLPAERGDGVEVIVSELARWPLPMFLTSLDPVTGRLRALPLDAPSGQASLVGTAEDLAFVQSGGHVTAYALTYGAATGRELFGGVARDAWPDACGLLSAADLRSQADGYVPRPAMGSLLGWPLPKPVQCDWIPPADDAPVISVSVDWVAHSDAAARRMFAAETTRIKQGYAYDPVTEDPYLLDYFWTVPSGTGTAPEAVIGVGPVIVRLASVSRPALRLLAPVLRDKLLARHGLPRPTPVPLPQVHWSFPTDGGLRDAPMVTDGIVYVSGGDRVYALDAASGRPRWARTIGELLQVVDGQVYVSDTGRLHVLDARTGVAKWQWDQYVLHEIEDLTVAEGLAVFCTGGRAVALDAASGRRLWRTGERGCGHLAIDGGAVYVHEGDSTVSALDAATGHRRWSARSDAAVTAAGKVVYVGTGSRVRALDAAFGAERWSAPIGHGLDSAPELIGTALYARDSAGTLHALDARTGKERWTFPAGGTDSATRVTVSGNLLYLAGPGGVHALDTASGAQRWSTPLGSDVVSGPIAHAGIVYAGTDDAVHALDGVTGTPRWRVNTGEPAIGPVVGGLIYAHDDGNVYPLSPASPPGAGE</sequence>
<dbReference type="InterPro" id="IPR011044">
    <property type="entry name" value="Quino_amine_DH_bsu"/>
</dbReference>
<comment type="caution">
    <text evidence="3">The sequence shown here is derived from an EMBL/GenBank/DDBJ whole genome shotgun (WGS) entry which is preliminary data.</text>
</comment>
<dbReference type="AlphaFoldDB" id="A0A366LSK1"/>
<feature type="chain" id="PRO_5016858686" description="Pyrrolo-quinoline quinone repeat domain-containing protein" evidence="1">
    <location>
        <begin position="25"/>
        <end position="898"/>
    </location>
</feature>
<protein>
    <recommendedName>
        <fullName evidence="2">Pyrrolo-quinoline quinone repeat domain-containing protein</fullName>
    </recommendedName>
</protein>
<dbReference type="EMBL" id="QMEY01000014">
    <property type="protein sequence ID" value="RBQ16901.1"/>
    <property type="molecule type" value="Genomic_DNA"/>
</dbReference>
<dbReference type="SMART" id="SM00564">
    <property type="entry name" value="PQQ"/>
    <property type="match status" value="10"/>
</dbReference>
<dbReference type="Proteomes" id="UP000253303">
    <property type="component" value="Unassembled WGS sequence"/>
</dbReference>
<dbReference type="RefSeq" id="WP_113983764.1">
    <property type="nucleotide sequence ID" value="NZ_QMEY01000014.1"/>
</dbReference>
<reference evidence="3 4" key="1">
    <citation type="submission" date="2018-06" db="EMBL/GenBank/DDBJ databases">
        <title>Sphaerisporangium craniellae sp. nov., isolated from a marine sponge in the South China Sea.</title>
        <authorList>
            <person name="Li L."/>
        </authorList>
    </citation>
    <scope>NUCLEOTIDE SEQUENCE [LARGE SCALE GENOMIC DNA]</scope>
    <source>
        <strain evidence="3 4">LHW63015</strain>
    </source>
</reference>
<feature type="domain" description="Pyrrolo-quinoline quinone repeat" evidence="2">
    <location>
        <begin position="648"/>
        <end position="746"/>
    </location>
</feature>
<evidence type="ECO:0000259" key="2">
    <source>
        <dbReference type="Pfam" id="PF13360"/>
    </source>
</evidence>
<dbReference type="InterPro" id="IPR002372">
    <property type="entry name" value="PQQ_rpt_dom"/>
</dbReference>
<organism evidence="3 4">
    <name type="scientific">Spongiactinospora rosea</name>
    <dbReference type="NCBI Taxonomy" id="2248750"/>
    <lineage>
        <taxon>Bacteria</taxon>
        <taxon>Bacillati</taxon>
        <taxon>Actinomycetota</taxon>
        <taxon>Actinomycetes</taxon>
        <taxon>Streptosporangiales</taxon>
        <taxon>Streptosporangiaceae</taxon>
        <taxon>Spongiactinospora</taxon>
    </lineage>
</organism>
<evidence type="ECO:0000256" key="1">
    <source>
        <dbReference type="SAM" id="SignalP"/>
    </source>
</evidence>
<feature type="signal peptide" evidence="1">
    <location>
        <begin position="1"/>
        <end position="24"/>
    </location>
</feature>
<accession>A0A366LSK1</accession>
<dbReference type="InterPro" id="IPR018391">
    <property type="entry name" value="PQQ_b-propeller_rpt"/>
</dbReference>
<evidence type="ECO:0000313" key="3">
    <source>
        <dbReference type="EMBL" id="RBQ16901.1"/>
    </source>
</evidence>
<dbReference type="SUPFAM" id="SSF50969">
    <property type="entry name" value="YVTN repeat-like/Quinoprotein amine dehydrogenase"/>
    <property type="match status" value="1"/>
</dbReference>
<feature type="domain" description="Pyrrolo-quinoline quinone repeat" evidence="2">
    <location>
        <begin position="766"/>
        <end position="891"/>
    </location>
</feature>
<evidence type="ECO:0000313" key="4">
    <source>
        <dbReference type="Proteomes" id="UP000253303"/>
    </source>
</evidence>
<gene>
    <name evidence="3" type="ORF">DP939_27955</name>
</gene>
<name>A0A366LSK1_9ACTN</name>